<dbReference type="Proteomes" id="UP000192727">
    <property type="component" value="Chromosome"/>
</dbReference>
<dbReference type="RefSeq" id="WP_024095284.1">
    <property type="nucleotide sequence ID" value="NZ_CP019794.1"/>
</dbReference>
<organism evidence="1 2">
    <name type="scientific">Paenibacillus larvae subsp. pulvifaciens</name>
    <dbReference type="NCBI Taxonomy" id="1477"/>
    <lineage>
        <taxon>Bacteria</taxon>
        <taxon>Bacillati</taxon>
        <taxon>Bacillota</taxon>
        <taxon>Bacilli</taxon>
        <taxon>Bacillales</taxon>
        <taxon>Paenibacillaceae</taxon>
        <taxon>Paenibacillus</taxon>
    </lineage>
</organism>
<name>A0A1U9YPZ1_9BACL</name>
<sequence>MGSNFKHHVYLVGIPVILFVGYLISLTCEFLLPLLTFGLAGLYLFVFAPVQNKIAKSLFLLIFILNLLGSIALYLNI</sequence>
<dbReference type="AlphaFoldDB" id="A0A1U9YPZ1"/>
<accession>A0A1U9YPZ1</accession>
<reference evidence="1 2" key="1">
    <citation type="submission" date="2017-03" db="EMBL/GenBank/DDBJ databases">
        <title>Paenibacillus larvae genome sequencing.</title>
        <authorList>
            <person name="Dingman D.W."/>
        </authorList>
    </citation>
    <scope>NUCLEOTIDE SEQUENCE [LARGE SCALE GENOMIC DNA]</scope>
    <source>
        <strain evidence="1 2">SAG 10367</strain>
    </source>
</reference>
<dbReference type="Pfam" id="PF19395">
    <property type="entry name" value="DUF5970"/>
    <property type="match status" value="1"/>
</dbReference>
<dbReference type="InterPro" id="IPR046013">
    <property type="entry name" value="DUF5970"/>
</dbReference>
<evidence type="ECO:0000313" key="1">
    <source>
        <dbReference type="EMBL" id="ARF68815.1"/>
    </source>
</evidence>
<dbReference type="GeneID" id="64217482"/>
<gene>
    <name evidence="1" type="ORF">B7C51_14970</name>
</gene>
<proteinExistence type="predicted"/>
<dbReference type="EMBL" id="CP020557">
    <property type="protein sequence ID" value="ARF68815.1"/>
    <property type="molecule type" value="Genomic_DNA"/>
</dbReference>
<protein>
    <submittedName>
        <fullName evidence="1">Uncharacterized protein</fullName>
    </submittedName>
</protein>
<evidence type="ECO:0000313" key="2">
    <source>
        <dbReference type="Proteomes" id="UP000192727"/>
    </source>
</evidence>